<reference evidence="3 4" key="1">
    <citation type="submission" date="2019-02" db="EMBL/GenBank/DDBJ databases">
        <title>Deep-cultivation of Planctomycetes and their phenomic and genomic characterization uncovers novel biology.</title>
        <authorList>
            <person name="Wiegand S."/>
            <person name="Jogler M."/>
            <person name="Boedeker C."/>
            <person name="Pinto D."/>
            <person name="Vollmers J."/>
            <person name="Rivas-Marin E."/>
            <person name="Kohn T."/>
            <person name="Peeters S.H."/>
            <person name="Heuer A."/>
            <person name="Rast P."/>
            <person name="Oberbeckmann S."/>
            <person name="Bunk B."/>
            <person name="Jeske O."/>
            <person name="Meyerdierks A."/>
            <person name="Storesund J.E."/>
            <person name="Kallscheuer N."/>
            <person name="Luecker S."/>
            <person name="Lage O.M."/>
            <person name="Pohl T."/>
            <person name="Merkel B.J."/>
            <person name="Hornburger P."/>
            <person name="Mueller R.-W."/>
            <person name="Bruemmer F."/>
            <person name="Labrenz M."/>
            <person name="Spormann A.M."/>
            <person name="Op Den Camp H."/>
            <person name="Overmann J."/>
            <person name="Amann R."/>
            <person name="Jetten M.S.M."/>
            <person name="Mascher T."/>
            <person name="Medema M.H."/>
            <person name="Devos D.P."/>
            <person name="Kaster A.-K."/>
            <person name="Ovreas L."/>
            <person name="Rohde M."/>
            <person name="Galperin M.Y."/>
            <person name="Jogler C."/>
        </authorList>
    </citation>
    <scope>NUCLEOTIDE SEQUENCE [LARGE SCALE GENOMIC DNA]</scope>
    <source>
        <strain evidence="3 4">Mal64</strain>
    </source>
</reference>
<dbReference type="PANTHER" id="PTHR33755">
    <property type="entry name" value="TOXIN PARE1-RELATED"/>
    <property type="match status" value="1"/>
</dbReference>
<dbReference type="Gene3D" id="3.30.2310.20">
    <property type="entry name" value="RelE-like"/>
    <property type="match status" value="1"/>
</dbReference>
<dbReference type="OrthoDB" id="285131at2"/>
<evidence type="ECO:0000256" key="2">
    <source>
        <dbReference type="ARBA" id="ARBA00022649"/>
    </source>
</evidence>
<dbReference type="Pfam" id="PF05016">
    <property type="entry name" value="ParE_toxin"/>
    <property type="match status" value="1"/>
</dbReference>
<dbReference type="RefSeq" id="WP_146400978.1">
    <property type="nucleotide sequence ID" value="NZ_SJPQ01000003.1"/>
</dbReference>
<name>A0A5C5ZIY9_9BACT</name>
<gene>
    <name evidence="3" type="ORF">Mal64_26550</name>
</gene>
<comment type="caution">
    <text evidence="3">The sequence shown here is derived from an EMBL/GenBank/DDBJ whole genome shotgun (WGS) entry which is preliminary data.</text>
</comment>
<keyword evidence="2" id="KW-1277">Toxin-antitoxin system</keyword>
<evidence type="ECO:0000313" key="4">
    <source>
        <dbReference type="Proteomes" id="UP000315440"/>
    </source>
</evidence>
<dbReference type="AlphaFoldDB" id="A0A5C5ZIY9"/>
<dbReference type="InterPro" id="IPR007712">
    <property type="entry name" value="RelE/ParE_toxin"/>
</dbReference>
<accession>A0A5C5ZIY9</accession>
<organism evidence="3 4">
    <name type="scientific">Pseudobythopirellula maris</name>
    <dbReference type="NCBI Taxonomy" id="2527991"/>
    <lineage>
        <taxon>Bacteria</taxon>
        <taxon>Pseudomonadati</taxon>
        <taxon>Planctomycetota</taxon>
        <taxon>Planctomycetia</taxon>
        <taxon>Pirellulales</taxon>
        <taxon>Lacipirellulaceae</taxon>
        <taxon>Pseudobythopirellula</taxon>
    </lineage>
</organism>
<sequence>MPRKPVRFTDESLRQIETIGDYIAVDSPESALAWIERFHRAAMALADFPESHAVLYTVEQAGREVRQTFFGVYRILYEVRSDVVNVLTVRHGARRPIGPEEIKGIA</sequence>
<protein>
    <submittedName>
        <fullName evidence="3">Plasmid stabilization system protein</fullName>
    </submittedName>
</protein>
<proteinExistence type="inferred from homology"/>
<keyword evidence="4" id="KW-1185">Reference proteome</keyword>
<dbReference type="EMBL" id="SJPQ01000003">
    <property type="protein sequence ID" value="TWT87120.1"/>
    <property type="molecule type" value="Genomic_DNA"/>
</dbReference>
<dbReference type="InterPro" id="IPR051803">
    <property type="entry name" value="TA_system_RelE-like_toxin"/>
</dbReference>
<comment type="similarity">
    <text evidence="1">Belongs to the RelE toxin family.</text>
</comment>
<dbReference type="InterPro" id="IPR035093">
    <property type="entry name" value="RelE/ParE_toxin_dom_sf"/>
</dbReference>
<evidence type="ECO:0000256" key="1">
    <source>
        <dbReference type="ARBA" id="ARBA00006226"/>
    </source>
</evidence>
<evidence type="ECO:0000313" key="3">
    <source>
        <dbReference type="EMBL" id="TWT87120.1"/>
    </source>
</evidence>
<dbReference type="Proteomes" id="UP000315440">
    <property type="component" value="Unassembled WGS sequence"/>
</dbReference>
<dbReference type="PANTHER" id="PTHR33755:SF6">
    <property type="entry name" value="PLASMID STABILIZATION SYSTEM PROTEIN"/>
    <property type="match status" value="1"/>
</dbReference>